<dbReference type="OrthoDB" id="1113909at2759"/>
<dbReference type="GO" id="GO:0046872">
    <property type="term" value="F:metal ion binding"/>
    <property type="evidence" value="ECO:0007669"/>
    <property type="project" value="UniProtKB-KW"/>
</dbReference>
<organism evidence="5 6">
    <name type="scientific">Hibiscus trionum</name>
    <name type="common">Flower of an hour</name>
    <dbReference type="NCBI Taxonomy" id="183268"/>
    <lineage>
        <taxon>Eukaryota</taxon>
        <taxon>Viridiplantae</taxon>
        <taxon>Streptophyta</taxon>
        <taxon>Embryophyta</taxon>
        <taxon>Tracheophyta</taxon>
        <taxon>Spermatophyta</taxon>
        <taxon>Magnoliopsida</taxon>
        <taxon>eudicotyledons</taxon>
        <taxon>Gunneridae</taxon>
        <taxon>Pentapetalae</taxon>
        <taxon>rosids</taxon>
        <taxon>malvids</taxon>
        <taxon>Malvales</taxon>
        <taxon>Malvaceae</taxon>
        <taxon>Malvoideae</taxon>
        <taxon>Hibiscus</taxon>
    </lineage>
</organism>
<dbReference type="Proteomes" id="UP001165190">
    <property type="component" value="Unassembled WGS sequence"/>
</dbReference>
<keyword evidence="6" id="KW-1185">Reference proteome</keyword>
<dbReference type="GO" id="GO:0006284">
    <property type="term" value="P:base-excision repair"/>
    <property type="evidence" value="ECO:0007669"/>
    <property type="project" value="TreeGrafter"/>
</dbReference>
<dbReference type="PANTHER" id="PTHR22748">
    <property type="entry name" value="AP ENDONUCLEASE"/>
    <property type="match status" value="1"/>
</dbReference>
<evidence type="ECO:0000256" key="2">
    <source>
        <dbReference type="ARBA" id="ARBA00022801"/>
    </source>
</evidence>
<name>A0A9W7ILI5_HIBTR</name>
<proteinExistence type="predicted"/>
<comment type="caution">
    <text evidence="5">The sequence shown here is derived from an EMBL/GenBank/DDBJ whole genome shotgun (WGS) entry which is preliminary data.</text>
</comment>
<dbReference type="InterPro" id="IPR036691">
    <property type="entry name" value="Endo/exonu/phosph_ase_sf"/>
</dbReference>
<dbReference type="GO" id="GO:0003906">
    <property type="term" value="F:DNA-(apurinic or apyrimidinic site) endonuclease activity"/>
    <property type="evidence" value="ECO:0007669"/>
    <property type="project" value="TreeGrafter"/>
</dbReference>
<sequence>MGINILSWNIRGFRKREKKRSLRTLIQKHNPCLLFVQESKVEILSEYEIRRFWNSSNLDFVVSPAIGSAGGLFSIWNSDIFTALEKYSYQRFIVVIGTFKHSNFFCGFINVYAPSVDSEKTKFLEEL</sequence>
<dbReference type="GO" id="GO:0008311">
    <property type="term" value="F:double-stranded DNA 3'-5' DNA exonuclease activity"/>
    <property type="evidence" value="ECO:0007669"/>
    <property type="project" value="TreeGrafter"/>
</dbReference>
<keyword evidence="2" id="KW-0378">Hydrolase</keyword>
<dbReference type="AlphaFoldDB" id="A0A9W7ILI5"/>
<keyword evidence="3 4" id="KW-0460">Magnesium</keyword>
<evidence type="ECO:0000313" key="5">
    <source>
        <dbReference type="EMBL" id="GMI98325.1"/>
    </source>
</evidence>
<dbReference type="GO" id="GO:0005634">
    <property type="term" value="C:nucleus"/>
    <property type="evidence" value="ECO:0007669"/>
    <property type="project" value="TreeGrafter"/>
</dbReference>
<evidence type="ECO:0000256" key="1">
    <source>
        <dbReference type="ARBA" id="ARBA00022723"/>
    </source>
</evidence>
<dbReference type="EMBL" id="BSYR01000031">
    <property type="protein sequence ID" value="GMI98325.1"/>
    <property type="molecule type" value="Genomic_DNA"/>
</dbReference>
<evidence type="ECO:0000256" key="3">
    <source>
        <dbReference type="ARBA" id="ARBA00022842"/>
    </source>
</evidence>
<dbReference type="Gene3D" id="3.60.10.10">
    <property type="entry name" value="Endonuclease/exonuclease/phosphatase"/>
    <property type="match status" value="1"/>
</dbReference>
<comment type="cofactor">
    <cofactor evidence="4">
        <name>Mg(2+)</name>
        <dbReference type="ChEBI" id="CHEBI:18420"/>
    </cofactor>
    <cofactor evidence="4">
        <name>Mn(2+)</name>
        <dbReference type="ChEBI" id="CHEBI:29035"/>
    </cofactor>
    <text evidence="4">Probably binds two magnesium or manganese ions per subunit.</text>
</comment>
<dbReference type="InterPro" id="IPR004808">
    <property type="entry name" value="AP_endonuc_1"/>
</dbReference>
<dbReference type="PANTHER" id="PTHR22748:SF11">
    <property type="entry name" value="OS07G0184032 PROTEIN"/>
    <property type="match status" value="1"/>
</dbReference>
<evidence type="ECO:0000256" key="4">
    <source>
        <dbReference type="PIRSR" id="PIRSR604808-2"/>
    </source>
</evidence>
<feature type="binding site" evidence="4">
    <location>
        <position position="9"/>
    </location>
    <ligand>
        <name>Mg(2+)</name>
        <dbReference type="ChEBI" id="CHEBI:18420"/>
        <label>1</label>
    </ligand>
</feature>
<reference evidence="5" key="1">
    <citation type="submission" date="2023-05" db="EMBL/GenBank/DDBJ databases">
        <title>Genome and transcriptome analyses reveal genes involved in the formation of fine ridges on petal epidermal cells in Hibiscus trionum.</title>
        <authorList>
            <person name="Koshimizu S."/>
            <person name="Masuda S."/>
            <person name="Ishii T."/>
            <person name="Shirasu K."/>
            <person name="Hoshino A."/>
            <person name="Arita M."/>
        </authorList>
    </citation>
    <scope>NUCLEOTIDE SEQUENCE</scope>
    <source>
        <strain evidence="5">Hamamatsu line</strain>
    </source>
</reference>
<keyword evidence="4" id="KW-0464">Manganese</keyword>
<evidence type="ECO:0008006" key="7">
    <source>
        <dbReference type="Google" id="ProtNLM"/>
    </source>
</evidence>
<dbReference type="GO" id="GO:0008081">
    <property type="term" value="F:phosphoric diester hydrolase activity"/>
    <property type="evidence" value="ECO:0007669"/>
    <property type="project" value="TreeGrafter"/>
</dbReference>
<keyword evidence="1 4" id="KW-0479">Metal-binding</keyword>
<dbReference type="SUPFAM" id="SSF56219">
    <property type="entry name" value="DNase I-like"/>
    <property type="match status" value="1"/>
</dbReference>
<feature type="binding site" evidence="4">
    <location>
        <position position="38"/>
    </location>
    <ligand>
        <name>Mg(2+)</name>
        <dbReference type="ChEBI" id="CHEBI:18420"/>
        <label>1</label>
    </ligand>
</feature>
<accession>A0A9W7ILI5</accession>
<protein>
    <recommendedName>
        <fullName evidence="7">Endonuclease/exonuclease/phosphatase domain-containing protein</fullName>
    </recommendedName>
</protein>
<gene>
    <name evidence="5" type="ORF">HRI_003501800</name>
</gene>
<evidence type="ECO:0000313" key="6">
    <source>
        <dbReference type="Proteomes" id="UP001165190"/>
    </source>
</evidence>